<reference evidence="1 2" key="1">
    <citation type="journal article" date="2011" name="PLoS ONE">
        <title>Haloquadratum walsbyi: limited diversity in a global pond.</title>
        <authorList>
            <person name="Dyall-Smith M."/>
            <person name="Pfeiffer F."/>
            <person name="Klee K."/>
            <person name="Palm P."/>
            <person name="Gross K."/>
            <person name="Schuster S.C."/>
            <person name="Rampp M."/>
            <person name="Oesterhelt D."/>
        </authorList>
    </citation>
    <scope>NUCLEOTIDE SEQUENCE [LARGE SCALE GENOMIC DNA]</scope>
    <source>
        <strain evidence="2">DSM 16854 / JCM 12705 / C23</strain>
    </source>
</reference>
<evidence type="ECO:0000313" key="1">
    <source>
        <dbReference type="EMBL" id="CCC41376.1"/>
    </source>
</evidence>
<sequence>MPESADANPTRHDSTFLVTATDASSTVLRDVESGQVYSLEDAVDADRLSIIDGTVESKPPLHVVYELTEITATRTVDIETSIEPPTANTKQIAANQAVGEITRKPRAGAGEIHIITIPEKNSTEAVADILDDKVTLCERAARLEGNRIEIRSAPGVVAVRYMP</sequence>
<protein>
    <submittedName>
        <fullName evidence="1">Uncharacterized protein</fullName>
    </submittedName>
</protein>
<dbReference type="OrthoDB" id="203616at2157"/>
<dbReference type="GeneID" id="12448472"/>
<dbReference type="KEGG" id="hwc:Hqrw_3632"/>
<dbReference type="Proteomes" id="UP000007954">
    <property type="component" value="Chromosome"/>
</dbReference>
<gene>
    <name evidence="1" type="ordered locus">Hqrw_3632</name>
</gene>
<proteinExistence type="predicted"/>
<evidence type="ECO:0000313" key="2">
    <source>
        <dbReference type="Proteomes" id="UP000007954"/>
    </source>
</evidence>
<organism evidence="1 2">
    <name type="scientific">Haloquadratum walsbyi (strain DSM 16854 / JCM 12705 / C23)</name>
    <dbReference type="NCBI Taxonomy" id="768065"/>
    <lineage>
        <taxon>Archaea</taxon>
        <taxon>Methanobacteriati</taxon>
        <taxon>Methanobacteriota</taxon>
        <taxon>Stenosarchaea group</taxon>
        <taxon>Halobacteria</taxon>
        <taxon>Halobacteriales</taxon>
        <taxon>Haloferacaceae</taxon>
        <taxon>Haloquadratum</taxon>
    </lineage>
</organism>
<dbReference type="InterPro" id="IPR043850">
    <property type="entry name" value="DUF5812"/>
</dbReference>
<accession>G0LMQ6</accession>
<dbReference type="HOGENOM" id="CLU_1665441_0_0_2"/>
<dbReference type="EMBL" id="FR746099">
    <property type="protein sequence ID" value="CCC41376.1"/>
    <property type="molecule type" value="Genomic_DNA"/>
</dbReference>
<dbReference type="Pfam" id="PF19129">
    <property type="entry name" value="DUF5812"/>
    <property type="match status" value="1"/>
</dbReference>
<name>G0LMQ6_HALWC</name>
<dbReference type="AlphaFoldDB" id="G0LMQ6"/>
<dbReference type="RefSeq" id="WP_014556761.1">
    <property type="nucleotide sequence ID" value="NC_017459.1"/>
</dbReference>